<name>A0A4R4DDB8_9PROT</name>
<keyword evidence="4" id="KW-0862">Zinc</keyword>
<proteinExistence type="inferred from homology"/>
<comment type="cofactor">
    <cofactor evidence="1">
        <name>Zn(2+)</name>
        <dbReference type="ChEBI" id="CHEBI:29105"/>
    </cofactor>
</comment>
<dbReference type="PANTHER" id="PTHR35005">
    <property type="entry name" value="3-DEHYDRO-SCYLLO-INOSOSE HYDROLASE"/>
    <property type="match status" value="1"/>
</dbReference>
<comment type="caution">
    <text evidence="6">The sequence shown here is derived from an EMBL/GenBank/DDBJ whole genome shotgun (WGS) entry which is preliminary data.</text>
</comment>
<dbReference type="Pfam" id="PF02633">
    <property type="entry name" value="Creatininase"/>
    <property type="match status" value="1"/>
</dbReference>
<keyword evidence="2" id="KW-0479">Metal-binding</keyword>
<sequence>MHRPRRAGALAHRAGHPGVTAPVQGFRIAERAAPEVAGRLAAGAAVLLPMGSLETHGPQAPMGDYLLAEAIADRIAAAAAAQGADALVLPAIPFGGADYFSFVPGGIVLSPATLQAVVEETCDNLVRTGVRRILILNGHAGSIAPVEAATRALRRRHELLVPAMHLWRIAGALHAELGGSPASFGHGGDPVWSVALHLRPDLCRPEAARERQPVPPVLGLPVANFGTLRVAGVEVSVPMEVEEVAPGGVACADSRPGSAEHGARIVARLVEAGATMVAQLHAIA</sequence>
<dbReference type="InterPro" id="IPR024087">
    <property type="entry name" value="Creatininase-like_sf"/>
</dbReference>
<dbReference type="GO" id="GO:0046872">
    <property type="term" value="F:metal ion binding"/>
    <property type="evidence" value="ECO:0007669"/>
    <property type="project" value="UniProtKB-KW"/>
</dbReference>
<evidence type="ECO:0000256" key="3">
    <source>
        <dbReference type="ARBA" id="ARBA00022801"/>
    </source>
</evidence>
<dbReference type="AlphaFoldDB" id="A0A4R4DDB8"/>
<protein>
    <submittedName>
        <fullName evidence="6">Creatininase family protein</fullName>
    </submittedName>
</protein>
<dbReference type="Proteomes" id="UP000295023">
    <property type="component" value="Unassembled WGS sequence"/>
</dbReference>
<keyword evidence="7" id="KW-1185">Reference proteome</keyword>
<accession>A0A4R4DDB8</accession>
<dbReference type="GO" id="GO:0016811">
    <property type="term" value="F:hydrolase activity, acting on carbon-nitrogen (but not peptide) bonds, in linear amides"/>
    <property type="evidence" value="ECO:0007669"/>
    <property type="project" value="TreeGrafter"/>
</dbReference>
<dbReference type="InterPro" id="IPR003785">
    <property type="entry name" value="Creatininase/forma_Hydrolase"/>
</dbReference>
<dbReference type="Gene3D" id="3.40.50.10310">
    <property type="entry name" value="Creatininase"/>
    <property type="match status" value="1"/>
</dbReference>
<evidence type="ECO:0000256" key="4">
    <source>
        <dbReference type="ARBA" id="ARBA00022833"/>
    </source>
</evidence>
<evidence type="ECO:0000256" key="5">
    <source>
        <dbReference type="ARBA" id="ARBA00024029"/>
    </source>
</evidence>
<evidence type="ECO:0000256" key="1">
    <source>
        <dbReference type="ARBA" id="ARBA00001947"/>
    </source>
</evidence>
<reference evidence="6 7" key="1">
    <citation type="submission" date="2019-03" db="EMBL/GenBank/DDBJ databases">
        <title>Paracraurococcus aquatilis NE82 genome sequence.</title>
        <authorList>
            <person name="Zhao Y."/>
            <person name="Du Z."/>
        </authorList>
    </citation>
    <scope>NUCLEOTIDE SEQUENCE [LARGE SCALE GENOMIC DNA]</scope>
    <source>
        <strain evidence="6 7">NE82</strain>
    </source>
</reference>
<evidence type="ECO:0000313" key="6">
    <source>
        <dbReference type="EMBL" id="TCZ58588.1"/>
    </source>
</evidence>
<dbReference type="GO" id="GO:0009231">
    <property type="term" value="P:riboflavin biosynthetic process"/>
    <property type="evidence" value="ECO:0007669"/>
    <property type="project" value="TreeGrafter"/>
</dbReference>
<evidence type="ECO:0000256" key="2">
    <source>
        <dbReference type="ARBA" id="ARBA00022723"/>
    </source>
</evidence>
<dbReference type="SUPFAM" id="SSF102215">
    <property type="entry name" value="Creatininase"/>
    <property type="match status" value="1"/>
</dbReference>
<organism evidence="6 7">
    <name type="scientific">Roseicella aquatilis</name>
    <dbReference type="NCBI Taxonomy" id="2527868"/>
    <lineage>
        <taxon>Bacteria</taxon>
        <taxon>Pseudomonadati</taxon>
        <taxon>Pseudomonadota</taxon>
        <taxon>Alphaproteobacteria</taxon>
        <taxon>Acetobacterales</taxon>
        <taxon>Roseomonadaceae</taxon>
        <taxon>Roseicella</taxon>
    </lineage>
</organism>
<dbReference type="OrthoDB" id="9801445at2"/>
<comment type="similarity">
    <text evidence="5">Belongs to the creatininase superfamily.</text>
</comment>
<dbReference type="EMBL" id="SKBM01000016">
    <property type="protein sequence ID" value="TCZ58588.1"/>
    <property type="molecule type" value="Genomic_DNA"/>
</dbReference>
<keyword evidence="3" id="KW-0378">Hydrolase</keyword>
<dbReference type="PANTHER" id="PTHR35005:SF1">
    <property type="entry name" value="2-AMINO-5-FORMYLAMINO-6-RIBOSYLAMINOPYRIMIDIN-4(3H)-ONE 5'-MONOPHOSPHATE DEFORMYLASE"/>
    <property type="match status" value="1"/>
</dbReference>
<evidence type="ECO:0000313" key="7">
    <source>
        <dbReference type="Proteomes" id="UP000295023"/>
    </source>
</evidence>
<gene>
    <name evidence="6" type="ORF">EXY23_16770</name>
</gene>